<dbReference type="Proteomes" id="UP001071230">
    <property type="component" value="Unassembled WGS sequence"/>
</dbReference>
<dbReference type="GO" id="GO:0015087">
    <property type="term" value="F:cobalt ion transmembrane transporter activity"/>
    <property type="evidence" value="ECO:0007669"/>
    <property type="project" value="TreeGrafter"/>
</dbReference>
<dbReference type="EMBL" id="CDGJ01000078">
    <property type="protein sequence ID" value="CEJ08089.1"/>
    <property type="molecule type" value="Genomic_DNA"/>
</dbReference>
<proteinExistence type="inferred from homology"/>
<sequence>MERYWVDRDGLRPLTGEDSLPTGNSRAWDLSPTGEGRAGGFLLAVLAPTEWSQLPGVLNRELDKPLAGALTRLQEQVEQVYRPRRNQGFLGIRPRAEKLVPGLSYVCYRGLDQEGKEYPIRFFLSRESFVLLGWGGLKREQLEERAGRGLLVYASHLAEFIGSKVLEEHRTLLDRFEDQMDLIEEGILKAPKQWQQSRILTLHQRVVGLKKSLNAHLSVYIRIANPEEAGGQSDWQELVQDTQRELENVRQTHELVENLREAYQTALDNRANDIMKILTLLATVLLPINLLTSFFGMNFENMPLIHRPYGMVFFYVMCVLIIAASLWLFHKMKWQK</sequence>
<dbReference type="GO" id="GO:0000287">
    <property type="term" value="F:magnesium ion binding"/>
    <property type="evidence" value="ECO:0007669"/>
    <property type="project" value="TreeGrafter"/>
</dbReference>
<dbReference type="EMBL" id="LR746496">
    <property type="protein sequence ID" value="CAA7602068.1"/>
    <property type="molecule type" value="Genomic_DNA"/>
</dbReference>
<dbReference type="RefSeq" id="WP_240985502.1">
    <property type="nucleotide sequence ID" value="NZ_CDGJ01000078.1"/>
</dbReference>
<gene>
    <name evidence="11" type="ORF">DEACI_2564</name>
    <name evidence="10" type="ORF">DEACI_2740</name>
</gene>
<dbReference type="PANTHER" id="PTHR46494">
    <property type="entry name" value="CORA FAMILY METAL ION TRANSPORTER (EUROFUNG)"/>
    <property type="match status" value="1"/>
</dbReference>
<dbReference type="SUPFAM" id="SSF144083">
    <property type="entry name" value="Magnesium transport protein CorA, transmembrane region"/>
    <property type="match status" value="1"/>
</dbReference>
<dbReference type="SUPFAM" id="SSF143865">
    <property type="entry name" value="CorA soluble domain-like"/>
    <property type="match status" value="1"/>
</dbReference>
<evidence type="ECO:0000313" key="11">
    <source>
        <dbReference type="EMBL" id="CEJ08089.1"/>
    </source>
</evidence>
<evidence type="ECO:0000256" key="6">
    <source>
        <dbReference type="ARBA" id="ARBA00022989"/>
    </source>
</evidence>
<feature type="transmembrane region" description="Helical" evidence="9">
    <location>
        <begin position="309"/>
        <end position="329"/>
    </location>
</feature>
<keyword evidence="6 9" id="KW-1133">Transmembrane helix</keyword>
<feature type="transmembrane region" description="Helical" evidence="9">
    <location>
        <begin position="277"/>
        <end position="297"/>
    </location>
</feature>
<evidence type="ECO:0000256" key="8">
    <source>
        <dbReference type="SAM" id="Coils"/>
    </source>
</evidence>
<dbReference type="InterPro" id="IPR045863">
    <property type="entry name" value="CorA_TM1_TM2"/>
</dbReference>
<evidence type="ECO:0000256" key="4">
    <source>
        <dbReference type="ARBA" id="ARBA00022475"/>
    </source>
</evidence>
<dbReference type="InterPro" id="IPR002523">
    <property type="entry name" value="MgTranspt_CorA/ZnTranspt_ZntB"/>
</dbReference>
<dbReference type="Gene3D" id="1.20.58.340">
    <property type="entry name" value="Magnesium transport protein CorA, transmembrane region"/>
    <property type="match status" value="2"/>
</dbReference>
<dbReference type="Proteomes" id="UP000836597">
    <property type="component" value="Chromosome"/>
</dbReference>
<dbReference type="InterPro" id="IPR045861">
    <property type="entry name" value="CorA_cytoplasmic_dom"/>
</dbReference>
<evidence type="ECO:0000313" key="12">
    <source>
        <dbReference type="Proteomes" id="UP001071230"/>
    </source>
</evidence>
<accession>A0A8S0W3W7</accession>
<reference evidence="10" key="2">
    <citation type="submission" date="2020-01" db="EMBL/GenBank/DDBJ databases">
        <authorList>
            <person name="Hornung B."/>
        </authorList>
    </citation>
    <scope>NUCLEOTIDE SEQUENCE</scope>
    <source>
        <strain evidence="10">PacBioINE</strain>
    </source>
</reference>
<dbReference type="Pfam" id="PF01544">
    <property type="entry name" value="CorA"/>
    <property type="match status" value="1"/>
</dbReference>
<evidence type="ECO:0000256" key="7">
    <source>
        <dbReference type="ARBA" id="ARBA00023136"/>
    </source>
</evidence>
<protein>
    <submittedName>
        <fullName evidence="11">CorA-like Mg2+ transporter protein</fullName>
    </submittedName>
    <submittedName>
        <fullName evidence="10">Mg2+ transporter protein, CorA-like/Zinc transport protein ZntB</fullName>
    </submittedName>
</protein>
<evidence type="ECO:0000256" key="5">
    <source>
        <dbReference type="ARBA" id="ARBA00022692"/>
    </source>
</evidence>
<comment type="similarity">
    <text evidence="2">Belongs to the CorA metal ion transporter (MIT) (TC 1.A.35) family.</text>
</comment>
<keyword evidence="5 9" id="KW-0812">Transmembrane</keyword>
<keyword evidence="3" id="KW-0813">Transport</keyword>
<dbReference type="GO" id="GO:0005886">
    <property type="term" value="C:plasma membrane"/>
    <property type="evidence" value="ECO:0007669"/>
    <property type="project" value="UniProtKB-SubCell"/>
</dbReference>
<keyword evidence="7 9" id="KW-0472">Membrane</keyword>
<evidence type="ECO:0000256" key="3">
    <source>
        <dbReference type="ARBA" id="ARBA00022448"/>
    </source>
</evidence>
<keyword evidence="8" id="KW-0175">Coiled coil</keyword>
<evidence type="ECO:0000256" key="2">
    <source>
        <dbReference type="ARBA" id="ARBA00009765"/>
    </source>
</evidence>
<dbReference type="GO" id="GO:0050897">
    <property type="term" value="F:cobalt ion binding"/>
    <property type="evidence" value="ECO:0007669"/>
    <property type="project" value="TreeGrafter"/>
</dbReference>
<dbReference type="KEGG" id="aacx:DEACI_2740"/>
<comment type="subcellular location">
    <subcellularLocation>
        <location evidence="1">Cell membrane</location>
        <topology evidence="1">Multi-pass membrane protein</topology>
    </subcellularLocation>
</comment>
<dbReference type="AlphaFoldDB" id="A0A8S0W3W7"/>
<keyword evidence="4" id="KW-1003">Cell membrane</keyword>
<evidence type="ECO:0000256" key="1">
    <source>
        <dbReference type="ARBA" id="ARBA00004651"/>
    </source>
</evidence>
<dbReference type="GO" id="GO:0015095">
    <property type="term" value="F:magnesium ion transmembrane transporter activity"/>
    <property type="evidence" value="ECO:0007669"/>
    <property type="project" value="TreeGrafter"/>
</dbReference>
<feature type="coiled-coil region" evidence="8">
    <location>
        <begin position="232"/>
        <end position="259"/>
    </location>
</feature>
<dbReference type="PANTHER" id="PTHR46494:SF1">
    <property type="entry name" value="CORA FAMILY METAL ION TRANSPORTER (EUROFUNG)"/>
    <property type="match status" value="1"/>
</dbReference>
<keyword evidence="12" id="KW-1185">Reference proteome</keyword>
<reference evidence="11" key="1">
    <citation type="submission" date="2014-11" db="EMBL/GenBank/DDBJ databases">
        <authorList>
            <person name="Hornung B.V."/>
        </authorList>
    </citation>
    <scope>NUCLEOTIDE SEQUENCE</scope>
    <source>
        <strain evidence="11">INE</strain>
    </source>
</reference>
<name>A0A8S0W3W7_9FIRM</name>
<evidence type="ECO:0000256" key="9">
    <source>
        <dbReference type="SAM" id="Phobius"/>
    </source>
</evidence>
<organism evidence="10">
    <name type="scientific">Acididesulfobacillus acetoxydans</name>
    <dbReference type="NCBI Taxonomy" id="1561005"/>
    <lineage>
        <taxon>Bacteria</taxon>
        <taxon>Bacillati</taxon>
        <taxon>Bacillota</taxon>
        <taxon>Clostridia</taxon>
        <taxon>Eubacteriales</taxon>
        <taxon>Peptococcaceae</taxon>
        <taxon>Acididesulfobacillus</taxon>
    </lineage>
</organism>
<evidence type="ECO:0000313" key="10">
    <source>
        <dbReference type="EMBL" id="CAA7602068.1"/>
    </source>
</evidence>